<evidence type="ECO:0000256" key="6">
    <source>
        <dbReference type="ARBA" id="ARBA00022771"/>
    </source>
</evidence>
<keyword evidence="5" id="KW-0479">Metal-binding</keyword>
<evidence type="ECO:0000256" key="10">
    <source>
        <dbReference type="SAM" id="MobiDB-lite"/>
    </source>
</evidence>
<keyword evidence="4" id="KW-0808">Transferase</keyword>
<dbReference type="SUPFAM" id="SSF57850">
    <property type="entry name" value="RING/U-box"/>
    <property type="match status" value="1"/>
</dbReference>
<evidence type="ECO:0000259" key="11">
    <source>
        <dbReference type="PROSITE" id="PS50089"/>
    </source>
</evidence>
<evidence type="ECO:0000256" key="3">
    <source>
        <dbReference type="ARBA" id="ARBA00012483"/>
    </source>
</evidence>
<organism evidence="12 13">
    <name type="scientific">Oopsacas minuta</name>
    <dbReference type="NCBI Taxonomy" id="111878"/>
    <lineage>
        <taxon>Eukaryota</taxon>
        <taxon>Metazoa</taxon>
        <taxon>Porifera</taxon>
        <taxon>Hexactinellida</taxon>
        <taxon>Hexasterophora</taxon>
        <taxon>Lyssacinosida</taxon>
        <taxon>Leucopsacidae</taxon>
        <taxon>Oopsacas</taxon>
    </lineage>
</organism>
<keyword evidence="6 9" id="KW-0863">Zinc-finger</keyword>
<feature type="region of interest" description="Disordered" evidence="10">
    <location>
        <begin position="95"/>
        <end position="125"/>
    </location>
</feature>
<protein>
    <recommendedName>
        <fullName evidence="3">RING-type E3 ubiquitin transferase</fullName>
        <ecNumber evidence="3">2.3.2.27</ecNumber>
    </recommendedName>
</protein>
<dbReference type="GO" id="GO:0061630">
    <property type="term" value="F:ubiquitin protein ligase activity"/>
    <property type="evidence" value="ECO:0007669"/>
    <property type="project" value="UniProtKB-EC"/>
</dbReference>
<keyword evidence="13" id="KW-1185">Reference proteome</keyword>
<evidence type="ECO:0000256" key="5">
    <source>
        <dbReference type="ARBA" id="ARBA00022723"/>
    </source>
</evidence>
<dbReference type="AlphaFoldDB" id="A0AAV7KCE0"/>
<dbReference type="Gene3D" id="3.30.40.10">
    <property type="entry name" value="Zinc/RING finger domain, C3HC4 (zinc finger)"/>
    <property type="match status" value="1"/>
</dbReference>
<feature type="compositionally biased region" description="Low complexity" evidence="10">
    <location>
        <begin position="114"/>
        <end position="125"/>
    </location>
</feature>
<dbReference type="Proteomes" id="UP001165289">
    <property type="component" value="Unassembled WGS sequence"/>
</dbReference>
<name>A0AAV7KCE0_9METZ</name>
<evidence type="ECO:0000256" key="8">
    <source>
        <dbReference type="ARBA" id="ARBA00022833"/>
    </source>
</evidence>
<comment type="catalytic activity">
    <reaction evidence="1">
        <text>S-ubiquitinyl-[E2 ubiquitin-conjugating enzyme]-L-cysteine + [acceptor protein]-L-lysine = [E2 ubiquitin-conjugating enzyme]-L-cysteine + N(6)-ubiquitinyl-[acceptor protein]-L-lysine.</text>
        <dbReference type="EC" id="2.3.2.27"/>
    </reaction>
</comment>
<evidence type="ECO:0000256" key="9">
    <source>
        <dbReference type="PROSITE-ProRule" id="PRU00175"/>
    </source>
</evidence>
<dbReference type="Pfam" id="PF13639">
    <property type="entry name" value="zf-RING_2"/>
    <property type="match status" value="1"/>
</dbReference>
<feature type="domain" description="RING-type" evidence="11">
    <location>
        <begin position="211"/>
        <end position="252"/>
    </location>
</feature>
<comment type="caution">
    <text evidence="12">The sequence shown here is derived from an EMBL/GenBank/DDBJ whole genome shotgun (WGS) entry which is preliminary data.</text>
</comment>
<dbReference type="PROSITE" id="PS50089">
    <property type="entry name" value="ZF_RING_2"/>
    <property type="match status" value="1"/>
</dbReference>
<dbReference type="GO" id="GO:0000209">
    <property type="term" value="P:protein polyubiquitination"/>
    <property type="evidence" value="ECO:0007669"/>
    <property type="project" value="UniProtKB-ARBA"/>
</dbReference>
<evidence type="ECO:0000256" key="2">
    <source>
        <dbReference type="ARBA" id="ARBA00004906"/>
    </source>
</evidence>
<sequence length="256" mass="28351">MASASLKYNFFCYNCEENFHLNVEKDEPTCTKCGDSFVELKSTQPVTNEDDFSHFMHVWEENAPSESTQQPPAPQIRPPPQFVFGTPNIFSTLFPPHNPTPIPVGSPGVPTPDQASAPQPAAPQSRIRRISILTSADSIGNIFQHLNNLVAPQNLPQMGDFAFGPNAMDDILTQFLNQLGDNGPPPATRDRIDSLITIDISEKEIENSLDCAVCKEDFNMSEKALQMPCGHVYHKDCIVPWLSLHDSCPTCRTPLN</sequence>
<evidence type="ECO:0000313" key="12">
    <source>
        <dbReference type="EMBL" id="KAI6658538.1"/>
    </source>
</evidence>
<evidence type="ECO:0000313" key="13">
    <source>
        <dbReference type="Proteomes" id="UP001165289"/>
    </source>
</evidence>
<dbReference type="EC" id="2.3.2.27" evidence="3"/>
<comment type="pathway">
    <text evidence="2">Protein modification; protein ubiquitination.</text>
</comment>
<evidence type="ECO:0000256" key="1">
    <source>
        <dbReference type="ARBA" id="ARBA00000900"/>
    </source>
</evidence>
<proteinExistence type="predicted"/>
<dbReference type="SMART" id="SM00184">
    <property type="entry name" value="RING"/>
    <property type="match status" value="1"/>
</dbReference>
<dbReference type="FunFam" id="3.30.40.10:FF:000069">
    <property type="entry name" value="E3 ubiquitin-protein ligase RNF115"/>
    <property type="match status" value="1"/>
</dbReference>
<dbReference type="GO" id="GO:0008270">
    <property type="term" value="F:zinc ion binding"/>
    <property type="evidence" value="ECO:0007669"/>
    <property type="project" value="UniProtKB-KW"/>
</dbReference>
<keyword evidence="7" id="KW-0833">Ubl conjugation pathway</keyword>
<dbReference type="PANTHER" id="PTHR15710">
    <property type="entry name" value="E3 UBIQUITIN-PROTEIN LIGASE PRAJA"/>
    <property type="match status" value="1"/>
</dbReference>
<gene>
    <name evidence="12" type="ORF">LOD99_15338</name>
</gene>
<evidence type="ECO:0000256" key="4">
    <source>
        <dbReference type="ARBA" id="ARBA00022679"/>
    </source>
</evidence>
<keyword evidence="8" id="KW-0862">Zinc</keyword>
<accession>A0AAV7KCE0</accession>
<dbReference type="EMBL" id="JAKMXF010000088">
    <property type="protein sequence ID" value="KAI6658538.1"/>
    <property type="molecule type" value="Genomic_DNA"/>
</dbReference>
<reference evidence="12 13" key="1">
    <citation type="journal article" date="2023" name="BMC Biol.">
        <title>The compact genome of the sponge Oopsacas minuta (Hexactinellida) is lacking key metazoan core genes.</title>
        <authorList>
            <person name="Santini S."/>
            <person name="Schenkelaars Q."/>
            <person name="Jourda C."/>
            <person name="Duchesne M."/>
            <person name="Belahbib H."/>
            <person name="Rocher C."/>
            <person name="Selva M."/>
            <person name="Riesgo A."/>
            <person name="Vervoort M."/>
            <person name="Leys S.P."/>
            <person name="Kodjabachian L."/>
            <person name="Le Bivic A."/>
            <person name="Borchiellini C."/>
            <person name="Claverie J.M."/>
            <person name="Renard E."/>
        </authorList>
    </citation>
    <scope>NUCLEOTIDE SEQUENCE [LARGE SCALE GENOMIC DNA]</scope>
    <source>
        <strain evidence="12">SPO-2</strain>
    </source>
</reference>
<dbReference type="InterPro" id="IPR001841">
    <property type="entry name" value="Znf_RING"/>
</dbReference>
<evidence type="ECO:0000256" key="7">
    <source>
        <dbReference type="ARBA" id="ARBA00022786"/>
    </source>
</evidence>
<dbReference type="InterPro" id="IPR013083">
    <property type="entry name" value="Znf_RING/FYVE/PHD"/>
</dbReference>